<dbReference type="Gramene" id="ORUFI03G40420.1">
    <property type="protein sequence ID" value="ORUFI03G40420.1"/>
    <property type="gene ID" value="ORUFI03G40420"/>
</dbReference>
<sequence length="67" mass="7423">MAPESPWPLDRPNRVAHKAFCSCRLVEFGHSPTRTPQPLPPPALGLLPRRRRAPPTPPAVRRAGQVI</sequence>
<dbReference type="HOGENOM" id="CLU_2816934_0_0_1"/>
<feature type="region of interest" description="Disordered" evidence="1">
    <location>
        <begin position="30"/>
        <end position="67"/>
    </location>
</feature>
<accession>A0A0E0P326</accession>
<keyword evidence="3" id="KW-1185">Reference proteome</keyword>
<reference evidence="3" key="1">
    <citation type="submission" date="2013-06" db="EMBL/GenBank/DDBJ databases">
        <authorList>
            <person name="Zhao Q."/>
        </authorList>
    </citation>
    <scope>NUCLEOTIDE SEQUENCE</scope>
    <source>
        <strain evidence="3">cv. W1943</strain>
    </source>
</reference>
<dbReference type="EnsemblPlants" id="ORUFI03G40420.1">
    <property type="protein sequence ID" value="ORUFI03G40420.1"/>
    <property type="gene ID" value="ORUFI03G40420"/>
</dbReference>
<proteinExistence type="predicted"/>
<reference evidence="2" key="2">
    <citation type="submission" date="2015-06" db="UniProtKB">
        <authorList>
            <consortium name="EnsemblPlants"/>
        </authorList>
    </citation>
    <scope>IDENTIFICATION</scope>
</reference>
<dbReference type="Proteomes" id="UP000008022">
    <property type="component" value="Unassembled WGS sequence"/>
</dbReference>
<evidence type="ECO:0000256" key="1">
    <source>
        <dbReference type="SAM" id="MobiDB-lite"/>
    </source>
</evidence>
<dbReference type="AlphaFoldDB" id="A0A0E0P326"/>
<name>A0A0E0P326_ORYRU</name>
<evidence type="ECO:0000313" key="3">
    <source>
        <dbReference type="Proteomes" id="UP000008022"/>
    </source>
</evidence>
<protein>
    <submittedName>
        <fullName evidence="2">Uncharacterized protein</fullName>
    </submittedName>
</protein>
<organism evidence="2 3">
    <name type="scientific">Oryza rufipogon</name>
    <name type="common">Brownbeard rice</name>
    <name type="synonym">Asian wild rice</name>
    <dbReference type="NCBI Taxonomy" id="4529"/>
    <lineage>
        <taxon>Eukaryota</taxon>
        <taxon>Viridiplantae</taxon>
        <taxon>Streptophyta</taxon>
        <taxon>Embryophyta</taxon>
        <taxon>Tracheophyta</taxon>
        <taxon>Spermatophyta</taxon>
        <taxon>Magnoliopsida</taxon>
        <taxon>Liliopsida</taxon>
        <taxon>Poales</taxon>
        <taxon>Poaceae</taxon>
        <taxon>BOP clade</taxon>
        <taxon>Oryzoideae</taxon>
        <taxon>Oryzeae</taxon>
        <taxon>Oryzinae</taxon>
        <taxon>Oryza</taxon>
    </lineage>
</organism>
<evidence type="ECO:0000313" key="2">
    <source>
        <dbReference type="EnsemblPlants" id="ORUFI03G40420.1"/>
    </source>
</evidence>